<sequence>MASKTMDRSYKANFMDIIKFVEGNYRVKADKANRVIAGLSMGGLHSFHISRYDENTFDYVGLFSAALMPREDATGKVFMMIWTAR</sequence>
<dbReference type="InterPro" id="IPR000801">
    <property type="entry name" value="Esterase-like"/>
</dbReference>
<accession>A0ABN4D1Q9</accession>
<reference evidence="1 2" key="1">
    <citation type="submission" date="2014-03" db="EMBL/GenBank/DDBJ databases">
        <title>Complete genome sequence of a deeply braunched marine Bacteroidia bacterium Draconibacterium orientale type strain FH5T.</title>
        <authorList>
            <person name="Li X."/>
            <person name="Wang X."/>
            <person name="Xie Z."/>
            <person name="Du Z."/>
            <person name="Chen G."/>
        </authorList>
    </citation>
    <scope>NUCLEOTIDE SEQUENCE [LARGE SCALE GENOMIC DNA]</scope>
    <source>
        <strain evidence="1 2">FH5</strain>
    </source>
</reference>
<evidence type="ECO:0000313" key="1">
    <source>
        <dbReference type="EMBL" id="AHW61429.1"/>
    </source>
</evidence>
<dbReference type="Gene3D" id="3.40.50.1820">
    <property type="entry name" value="alpha/beta hydrolase"/>
    <property type="match status" value="1"/>
</dbReference>
<gene>
    <name evidence="1" type="ORF">FH5T_00765</name>
</gene>
<dbReference type="EMBL" id="CP007451">
    <property type="protein sequence ID" value="AHW61429.1"/>
    <property type="molecule type" value="Genomic_DNA"/>
</dbReference>
<dbReference type="Proteomes" id="UP000023772">
    <property type="component" value="Chromosome"/>
</dbReference>
<protein>
    <recommendedName>
        <fullName evidence="3">Esterase</fullName>
    </recommendedName>
</protein>
<keyword evidence="2" id="KW-1185">Reference proteome</keyword>
<evidence type="ECO:0000313" key="2">
    <source>
        <dbReference type="Proteomes" id="UP000023772"/>
    </source>
</evidence>
<organism evidence="1 2">
    <name type="scientific">Draconibacterium orientale</name>
    <dbReference type="NCBI Taxonomy" id="1168034"/>
    <lineage>
        <taxon>Bacteria</taxon>
        <taxon>Pseudomonadati</taxon>
        <taxon>Bacteroidota</taxon>
        <taxon>Bacteroidia</taxon>
        <taxon>Marinilabiliales</taxon>
        <taxon>Prolixibacteraceae</taxon>
        <taxon>Draconibacterium</taxon>
    </lineage>
</organism>
<dbReference type="SUPFAM" id="SSF53474">
    <property type="entry name" value="alpha/beta-Hydrolases"/>
    <property type="match status" value="1"/>
</dbReference>
<proteinExistence type="predicted"/>
<evidence type="ECO:0008006" key="3">
    <source>
        <dbReference type="Google" id="ProtNLM"/>
    </source>
</evidence>
<name>A0ABN4D1Q9_9BACT</name>
<dbReference type="Pfam" id="PF00756">
    <property type="entry name" value="Esterase"/>
    <property type="match status" value="1"/>
</dbReference>
<dbReference type="InterPro" id="IPR029058">
    <property type="entry name" value="AB_hydrolase_fold"/>
</dbReference>